<organism evidence="1 2">
    <name type="scientific">Dorcoceras hygrometricum</name>
    <dbReference type="NCBI Taxonomy" id="472368"/>
    <lineage>
        <taxon>Eukaryota</taxon>
        <taxon>Viridiplantae</taxon>
        <taxon>Streptophyta</taxon>
        <taxon>Embryophyta</taxon>
        <taxon>Tracheophyta</taxon>
        <taxon>Spermatophyta</taxon>
        <taxon>Magnoliopsida</taxon>
        <taxon>eudicotyledons</taxon>
        <taxon>Gunneridae</taxon>
        <taxon>Pentapetalae</taxon>
        <taxon>asterids</taxon>
        <taxon>lamiids</taxon>
        <taxon>Lamiales</taxon>
        <taxon>Gesneriaceae</taxon>
        <taxon>Didymocarpoideae</taxon>
        <taxon>Trichosporeae</taxon>
        <taxon>Loxocarpinae</taxon>
        <taxon>Dorcoceras</taxon>
    </lineage>
</organism>
<dbReference type="AlphaFoldDB" id="A0A2Z7B4V4"/>
<dbReference type="EMBL" id="KV010068">
    <property type="protein sequence ID" value="KZV28587.1"/>
    <property type="molecule type" value="Genomic_DNA"/>
</dbReference>
<protein>
    <submittedName>
        <fullName evidence="1">Uncharacterized protein</fullName>
    </submittedName>
</protein>
<evidence type="ECO:0000313" key="1">
    <source>
        <dbReference type="EMBL" id="KZV28587.1"/>
    </source>
</evidence>
<sequence>MVKRVVEALDSTVNMMRDNQTYMKHVSQIFRREFYNKMNEVVTSVNTSQTVLEINLVRQFTESQQQVASDLDFVKLHLAELVNHFREISDAKKVEG</sequence>
<accession>A0A2Z7B4V4</accession>
<dbReference type="OrthoDB" id="342281at2759"/>
<evidence type="ECO:0000313" key="2">
    <source>
        <dbReference type="Proteomes" id="UP000250235"/>
    </source>
</evidence>
<name>A0A2Z7B4V4_9LAMI</name>
<dbReference type="Proteomes" id="UP000250235">
    <property type="component" value="Unassembled WGS sequence"/>
</dbReference>
<reference evidence="1 2" key="1">
    <citation type="journal article" date="2015" name="Proc. Natl. Acad. Sci. U.S.A.">
        <title>The resurrection genome of Boea hygrometrica: A blueprint for survival of dehydration.</title>
        <authorList>
            <person name="Xiao L."/>
            <person name="Yang G."/>
            <person name="Zhang L."/>
            <person name="Yang X."/>
            <person name="Zhao S."/>
            <person name="Ji Z."/>
            <person name="Zhou Q."/>
            <person name="Hu M."/>
            <person name="Wang Y."/>
            <person name="Chen M."/>
            <person name="Xu Y."/>
            <person name="Jin H."/>
            <person name="Xiao X."/>
            <person name="Hu G."/>
            <person name="Bao F."/>
            <person name="Hu Y."/>
            <person name="Wan P."/>
            <person name="Li L."/>
            <person name="Deng X."/>
            <person name="Kuang T."/>
            <person name="Xiang C."/>
            <person name="Zhu J.K."/>
            <person name="Oliver M.J."/>
            <person name="He Y."/>
        </authorList>
    </citation>
    <scope>NUCLEOTIDE SEQUENCE [LARGE SCALE GENOMIC DNA]</scope>
    <source>
        <strain evidence="2">cv. XS01</strain>
    </source>
</reference>
<keyword evidence="2" id="KW-1185">Reference proteome</keyword>
<gene>
    <name evidence="1" type="ORF">F511_38805</name>
</gene>
<proteinExistence type="predicted"/>